<dbReference type="InterPro" id="IPR014001">
    <property type="entry name" value="Helicase_ATP-bd"/>
</dbReference>
<evidence type="ECO:0000256" key="8">
    <source>
        <dbReference type="ARBA" id="ARBA00049819"/>
    </source>
</evidence>
<evidence type="ECO:0000256" key="9">
    <source>
        <dbReference type="SAM" id="MobiDB-lite"/>
    </source>
</evidence>
<keyword evidence="6" id="KW-0238">DNA-binding</keyword>
<dbReference type="GO" id="GO:0006281">
    <property type="term" value="P:DNA repair"/>
    <property type="evidence" value="ECO:0007669"/>
    <property type="project" value="UniProtKB-KW"/>
</dbReference>
<organism evidence="12 13">
    <name type="scientific">Tunturiibacter lichenicola</name>
    <dbReference type="NCBI Taxonomy" id="2051959"/>
    <lineage>
        <taxon>Bacteria</taxon>
        <taxon>Pseudomonadati</taxon>
        <taxon>Acidobacteriota</taxon>
        <taxon>Terriglobia</taxon>
        <taxon>Terriglobales</taxon>
        <taxon>Acidobacteriaceae</taxon>
        <taxon>Tunturiibacter</taxon>
    </lineage>
</organism>
<evidence type="ECO:0000313" key="12">
    <source>
        <dbReference type="EMBL" id="MBB5342740.1"/>
    </source>
</evidence>
<dbReference type="PROSITE" id="PS51194">
    <property type="entry name" value="HELICASE_CTER"/>
    <property type="match status" value="1"/>
</dbReference>
<feature type="compositionally biased region" description="Acidic residues" evidence="9">
    <location>
        <begin position="545"/>
        <end position="557"/>
    </location>
</feature>
<dbReference type="SMART" id="SM00490">
    <property type="entry name" value="HELICc"/>
    <property type="match status" value="1"/>
</dbReference>
<dbReference type="Pfam" id="PF00271">
    <property type="entry name" value="Helicase_C"/>
    <property type="match status" value="1"/>
</dbReference>
<keyword evidence="7" id="KW-0234">DNA repair</keyword>
<evidence type="ECO:0000256" key="5">
    <source>
        <dbReference type="ARBA" id="ARBA00022840"/>
    </source>
</evidence>
<dbReference type="GO" id="GO:0016787">
    <property type="term" value="F:hydrolase activity"/>
    <property type="evidence" value="ECO:0007669"/>
    <property type="project" value="UniProtKB-KW"/>
</dbReference>
<dbReference type="SUPFAM" id="SSF50249">
    <property type="entry name" value="Nucleic acid-binding proteins"/>
    <property type="match status" value="1"/>
</dbReference>
<feature type="region of interest" description="Disordered" evidence="9">
    <location>
        <begin position="195"/>
        <end position="217"/>
    </location>
</feature>
<evidence type="ECO:0000256" key="3">
    <source>
        <dbReference type="ARBA" id="ARBA00022801"/>
    </source>
</evidence>
<keyword evidence="1" id="KW-0547">Nucleotide-binding</keyword>
<reference evidence="12 13" key="1">
    <citation type="submission" date="2020-08" db="EMBL/GenBank/DDBJ databases">
        <title>Genomic Encyclopedia of Type Strains, Phase IV (KMG-V): Genome sequencing to study the core and pangenomes of soil and plant-associated prokaryotes.</title>
        <authorList>
            <person name="Whitman W."/>
        </authorList>
    </citation>
    <scope>NUCLEOTIDE SEQUENCE [LARGE SCALE GENOMIC DNA]</scope>
    <source>
        <strain evidence="12 13">M8US30</strain>
    </source>
</reference>
<protein>
    <recommendedName>
        <fullName evidence="8">Probable DNA 3'-5' helicase RecG</fullName>
    </recommendedName>
</protein>
<evidence type="ECO:0000256" key="1">
    <source>
        <dbReference type="ARBA" id="ARBA00022741"/>
    </source>
</evidence>
<dbReference type="Pfam" id="PF17191">
    <property type="entry name" value="RecG_wedge"/>
    <property type="match status" value="1"/>
</dbReference>
<dbReference type="Pfam" id="PF19833">
    <property type="entry name" value="RecG_dom3_C"/>
    <property type="match status" value="1"/>
</dbReference>
<accession>A0A7W8N4A6</accession>
<feature type="region of interest" description="Disordered" evidence="9">
    <location>
        <begin position="544"/>
        <end position="606"/>
    </location>
</feature>
<dbReference type="InterPro" id="IPR011545">
    <property type="entry name" value="DEAD/DEAH_box_helicase_dom"/>
</dbReference>
<evidence type="ECO:0000256" key="4">
    <source>
        <dbReference type="ARBA" id="ARBA00022806"/>
    </source>
</evidence>
<dbReference type="AlphaFoldDB" id="A0A7W8N4A6"/>
<evidence type="ECO:0000256" key="6">
    <source>
        <dbReference type="ARBA" id="ARBA00023125"/>
    </source>
</evidence>
<dbReference type="InterPro" id="IPR027417">
    <property type="entry name" value="P-loop_NTPase"/>
</dbReference>
<dbReference type="Gene3D" id="3.40.50.300">
    <property type="entry name" value="P-loop containing nucleotide triphosphate hydrolases"/>
    <property type="match status" value="2"/>
</dbReference>
<dbReference type="PANTHER" id="PTHR47964">
    <property type="entry name" value="ATP-DEPENDENT DNA HELICASE HOMOLOG RECG, CHLOROPLASTIC"/>
    <property type="match status" value="1"/>
</dbReference>
<dbReference type="GO" id="GO:0003677">
    <property type="term" value="F:DNA binding"/>
    <property type="evidence" value="ECO:0007669"/>
    <property type="project" value="UniProtKB-KW"/>
</dbReference>
<dbReference type="Pfam" id="PF00270">
    <property type="entry name" value="DEAD"/>
    <property type="match status" value="1"/>
</dbReference>
<dbReference type="EMBL" id="JACHDZ010000001">
    <property type="protein sequence ID" value="MBB5342740.1"/>
    <property type="molecule type" value="Genomic_DNA"/>
</dbReference>
<keyword evidence="3 12" id="KW-0378">Hydrolase</keyword>
<dbReference type="PROSITE" id="PS51192">
    <property type="entry name" value="HELICASE_ATP_BIND_1"/>
    <property type="match status" value="1"/>
</dbReference>
<dbReference type="SUPFAM" id="SSF52540">
    <property type="entry name" value="P-loop containing nucleoside triphosphate hydrolases"/>
    <property type="match status" value="2"/>
</dbReference>
<name>A0A7W8N4A6_9BACT</name>
<dbReference type="PANTHER" id="PTHR47964:SF1">
    <property type="entry name" value="ATP-DEPENDENT DNA HELICASE HOMOLOG RECG, CHLOROPLASTIC"/>
    <property type="match status" value="1"/>
</dbReference>
<evidence type="ECO:0000259" key="10">
    <source>
        <dbReference type="PROSITE" id="PS51192"/>
    </source>
</evidence>
<dbReference type="InterPro" id="IPR001650">
    <property type="entry name" value="Helicase_C-like"/>
</dbReference>
<keyword evidence="5" id="KW-0067">ATP-binding</keyword>
<dbReference type="InterPro" id="IPR047112">
    <property type="entry name" value="RecG/Mfd"/>
</dbReference>
<evidence type="ECO:0000256" key="2">
    <source>
        <dbReference type="ARBA" id="ARBA00022763"/>
    </source>
</evidence>
<dbReference type="InterPro" id="IPR033454">
    <property type="entry name" value="RecG_wedge"/>
</dbReference>
<keyword evidence="2" id="KW-0227">DNA damage</keyword>
<dbReference type="CDD" id="cd04488">
    <property type="entry name" value="RecG_wedge_OBF"/>
    <property type="match status" value="1"/>
</dbReference>
<keyword evidence="4 12" id="KW-0347">Helicase</keyword>
<dbReference type="Proteomes" id="UP000569092">
    <property type="component" value="Unassembled WGS sequence"/>
</dbReference>
<feature type="compositionally biased region" description="Low complexity" evidence="9">
    <location>
        <begin position="558"/>
        <end position="571"/>
    </location>
</feature>
<dbReference type="CDD" id="cd17992">
    <property type="entry name" value="DEXHc_RecG"/>
    <property type="match status" value="1"/>
</dbReference>
<sequence>MLELSTPIKFVKLVGERIAVELAKRGVETVEDLLYHLPFRYEDRLNPVPMNELKAGTMASVIGEVRGTVLLQTRSMPLFEMTVGQGLSTVKCMWFRGTYLRDKFHVGQMVALYGKLEPSRSSAGKFKMIQPQFEILPSGAGADAEFSMLEVGRIVPVYESLGGTTAWGAKLGSKWLRRVIWALFEELEDAGSIHPTHRGETAMDGAPRLRGPGENGVSETLPGAMLKRLEFPERLKALQAVHFPEAGTPMVELMSATTPGHRRLIFEEFFYLELGLELKRRRMREREGTAFVTNVKVREAIKQVLPFHPTAAQKRVLGEIASDMRRPQPMRRLLQGDVGSGKTIVAMQAALVAIENGYQTALMAPTEILATQHYLSARKLLGDVLSPRTGRPYRVTLLTGSLDEATKREARGRIFRGETDLAIGTHALIEDKVDFENLGLVIVDEQHRFGVQQRFRLMKKPGALDPDVLVMTATPIPRTLALTLYGDLDASVIDELPPGRTSVVTRRTTEERAEDVWAFVRKQVEAGRQAYIVYPVIEGAKDDQPELDFPQDVEPEEASASVKAKADSSAALRNDNKETAARKKGTAVKGGSAKATRTKSSAKTEKLFEPKRALRAATDMYEELRLGPLTGLRLGLLHGRLSADDKDVTMRRFQRGDLDVLIATTVIEVGVDVPNASVMVIEHAERFGLAQMHQLRGRVGRGAAKSFCVLMTGGRVSEQAEARLDAMLRTQNGFELAELDLQQRGPGEFFGTRQAGMPEFRVANLIRDRALLELAKTEAARFASEPDPSVLSEEKDAVWARLKMQWQRKYGLVEA</sequence>
<dbReference type="GO" id="GO:0005524">
    <property type="term" value="F:ATP binding"/>
    <property type="evidence" value="ECO:0007669"/>
    <property type="project" value="UniProtKB-KW"/>
</dbReference>
<dbReference type="GO" id="GO:0003678">
    <property type="term" value="F:DNA helicase activity"/>
    <property type="evidence" value="ECO:0007669"/>
    <property type="project" value="TreeGrafter"/>
</dbReference>
<feature type="domain" description="Helicase ATP-binding" evidence="10">
    <location>
        <begin position="323"/>
        <end position="493"/>
    </location>
</feature>
<dbReference type="SMART" id="SM00487">
    <property type="entry name" value="DEXDc"/>
    <property type="match status" value="1"/>
</dbReference>
<proteinExistence type="predicted"/>
<feature type="domain" description="Helicase C-terminal" evidence="11">
    <location>
        <begin position="594"/>
        <end position="747"/>
    </location>
</feature>
<gene>
    <name evidence="12" type="ORF">HDF10_000690</name>
</gene>
<evidence type="ECO:0000259" key="11">
    <source>
        <dbReference type="PROSITE" id="PS51194"/>
    </source>
</evidence>
<evidence type="ECO:0000256" key="7">
    <source>
        <dbReference type="ARBA" id="ARBA00023204"/>
    </source>
</evidence>
<dbReference type="InterPro" id="IPR012340">
    <property type="entry name" value="NA-bd_OB-fold"/>
</dbReference>
<comment type="caution">
    <text evidence="12">The sequence shown here is derived from an EMBL/GenBank/DDBJ whole genome shotgun (WGS) entry which is preliminary data.</text>
</comment>
<dbReference type="Gene3D" id="2.40.50.140">
    <property type="entry name" value="Nucleic acid-binding proteins"/>
    <property type="match status" value="1"/>
</dbReference>
<evidence type="ECO:0000313" key="13">
    <source>
        <dbReference type="Proteomes" id="UP000569092"/>
    </source>
</evidence>
<dbReference type="InterPro" id="IPR045562">
    <property type="entry name" value="RecG_dom3_C"/>
</dbReference>